<dbReference type="SMART" id="SM00448">
    <property type="entry name" value="REC"/>
    <property type="match status" value="1"/>
</dbReference>
<proteinExistence type="predicted"/>
<evidence type="ECO:0000256" key="9">
    <source>
        <dbReference type="ARBA" id="ARBA00022737"/>
    </source>
</evidence>
<evidence type="ECO:0000256" key="5">
    <source>
        <dbReference type="ARBA" id="ARBA00022519"/>
    </source>
</evidence>
<dbReference type="InterPro" id="IPR011495">
    <property type="entry name" value="Sig_transdc_His_kin_sub2_dim/P"/>
</dbReference>
<dbReference type="GO" id="GO:0000166">
    <property type="term" value="F:nucleotide binding"/>
    <property type="evidence" value="ECO:0007669"/>
    <property type="project" value="UniProtKB-KW"/>
</dbReference>
<dbReference type="CDD" id="cd17534">
    <property type="entry name" value="REC_DC-like"/>
    <property type="match status" value="1"/>
</dbReference>
<dbReference type="GO" id="GO:0006355">
    <property type="term" value="P:regulation of DNA-templated transcription"/>
    <property type="evidence" value="ECO:0007669"/>
    <property type="project" value="InterPro"/>
</dbReference>
<keyword evidence="10" id="KW-0547">Nucleotide-binding</keyword>
<dbReference type="InterPro" id="IPR000014">
    <property type="entry name" value="PAS"/>
</dbReference>
<dbReference type="InterPro" id="IPR052162">
    <property type="entry name" value="Sensor_kinase/Photoreceptor"/>
</dbReference>
<dbReference type="Gene3D" id="3.30.565.10">
    <property type="entry name" value="Histidine kinase-like ATPase, C-terminal domain"/>
    <property type="match status" value="1"/>
</dbReference>
<keyword evidence="7" id="KW-0808">Transferase</keyword>
<comment type="catalytic activity">
    <reaction evidence="1">
        <text>ATP + protein L-histidine = ADP + protein N-phospho-L-histidine.</text>
        <dbReference type="EC" id="2.7.13.3"/>
    </reaction>
</comment>
<dbReference type="InterPro" id="IPR001789">
    <property type="entry name" value="Sig_transdc_resp-reg_receiver"/>
</dbReference>
<evidence type="ECO:0000256" key="7">
    <source>
        <dbReference type="ARBA" id="ARBA00022679"/>
    </source>
</evidence>
<feature type="domain" description="PAC" evidence="17">
    <location>
        <begin position="610"/>
        <end position="662"/>
    </location>
</feature>
<keyword evidence="4" id="KW-1003">Cell membrane</keyword>
<evidence type="ECO:0000259" key="15">
    <source>
        <dbReference type="PROSITE" id="PS50110"/>
    </source>
</evidence>
<dbReference type="InterPro" id="IPR000700">
    <property type="entry name" value="PAS-assoc_C"/>
</dbReference>
<dbReference type="InterPro" id="IPR001610">
    <property type="entry name" value="PAC"/>
</dbReference>
<feature type="domain" description="PAS" evidence="16">
    <location>
        <begin position="279"/>
        <end position="322"/>
    </location>
</feature>
<feature type="domain" description="PAC" evidence="17">
    <location>
        <begin position="354"/>
        <end position="404"/>
    </location>
</feature>
<dbReference type="PROSITE" id="PS50112">
    <property type="entry name" value="PAS"/>
    <property type="match status" value="5"/>
</dbReference>
<dbReference type="GO" id="GO:0004673">
    <property type="term" value="F:protein histidine kinase activity"/>
    <property type="evidence" value="ECO:0007669"/>
    <property type="project" value="UniProtKB-EC"/>
</dbReference>
<organism evidence="18 19">
    <name type="scientific">Sulfurirhabdus autotrophica</name>
    <dbReference type="NCBI Taxonomy" id="1706046"/>
    <lineage>
        <taxon>Bacteria</taxon>
        <taxon>Pseudomonadati</taxon>
        <taxon>Pseudomonadota</taxon>
        <taxon>Betaproteobacteria</taxon>
        <taxon>Nitrosomonadales</taxon>
        <taxon>Sulfuricellaceae</taxon>
        <taxon>Sulfurirhabdus</taxon>
    </lineage>
</organism>
<evidence type="ECO:0000259" key="17">
    <source>
        <dbReference type="PROSITE" id="PS50113"/>
    </source>
</evidence>
<feature type="domain" description="PAS" evidence="16">
    <location>
        <begin position="405"/>
        <end position="479"/>
    </location>
</feature>
<evidence type="ECO:0000256" key="10">
    <source>
        <dbReference type="ARBA" id="ARBA00022741"/>
    </source>
</evidence>
<dbReference type="SMART" id="SM00091">
    <property type="entry name" value="PAS"/>
    <property type="match status" value="5"/>
</dbReference>
<dbReference type="Gene3D" id="3.40.50.2300">
    <property type="match status" value="1"/>
</dbReference>
<reference evidence="18 19" key="1">
    <citation type="submission" date="2019-03" db="EMBL/GenBank/DDBJ databases">
        <title>Genomic Encyclopedia of Type Strains, Phase IV (KMG-IV): sequencing the most valuable type-strain genomes for metagenomic binning, comparative biology and taxonomic classification.</title>
        <authorList>
            <person name="Goeker M."/>
        </authorList>
    </citation>
    <scope>NUCLEOTIDE SEQUENCE [LARGE SCALE GENOMIC DNA]</scope>
    <source>
        <strain evidence="18 19">DSM 100309</strain>
    </source>
</reference>
<keyword evidence="9" id="KW-0677">Repeat</keyword>
<dbReference type="Pfam" id="PF02518">
    <property type="entry name" value="HATPase_c"/>
    <property type="match status" value="1"/>
</dbReference>
<dbReference type="EC" id="2.7.13.3" evidence="3"/>
<evidence type="ECO:0000313" key="18">
    <source>
        <dbReference type="EMBL" id="TCV89664.1"/>
    </source>
</evidence>
<feature type="domain" description="PAS" evidence="16">
    <location>
        <begin position="158"/>
        <end position="228"/>
    </location>
</feature>
<evidence type="ECO:0000256" key="13">
    <source>
        <dbReference type="ARBA" id="ARBA00023136"/>
    </source>
</evidence>
<sequence length="1009" mass="114940">MTKAKILIVEDEAFFAQNLKIHLEHVGYEVLGIAISGETAVESVAASRPDLVIMDIVLEGKMDGIEAAQLIRSRFNVPVLYLTAYADEHLFQRAKITEPSAYLLKPFSERELQLTIETALYRHQMEIRLRENEAQLADERHLREVVARERAEQALLESEDRYRSIVEASPDAIGVVADGIVVLVNSAAVKLLGVESKSEVIGTKPEDWVSPEYYAQISQRMSSVLENRIINQRMPYKLMRRDGTTVDIEAVSFAFDYMGVSSLLVMVRDVSARNKAEEMLQRFRVAIDSSADGIYLIDRPSMRFIDFNEIGCSCLGYTREELFSLGPQDIKPLFSKQALEEYFDEMLRSGSTGNFIETFHKRKDHSLFPVEINVRAIKSDSGSTIVAIARDVTKRHEAEKLLRDSEEKFRQLAENIREVFWVRDDVTGQMLYVSPAYETVWGRTCESLIERPRSFLSAVHPDDIERVSDTFAFHRVEGGAYDHEYRIVRPDGSVRWIWARISPVLDANGKVYRTVGMAEDITHIKLREASLEESEERFRQLAENIQDTFWIREADFNKLIYISPAYETIWGKSRESLFNDPRSFIESIHPDDREHVLAVLQKQQTDQIWFNEKYRLVRPDGEIRWVWSRAFPVRDAQGKIYRMAGIVSDITDRIVAEDALRESEERFRMLFEHAPVGFAIIGKDYKYIEVNQVLSTMLGYSQDELLNKTFGDLTYPDDLEVDLEYCRKLFSSEIPSYKLAKRYIRKNGEVFWIDLIGTVIHNEAGEPLYALAIINDVTERKQEEASRFAFEVSQRNTLVREVHHRIKNNLQGVVGLLRQHVVEHPNVKRELEAAIARINSIAMVYGLQSEDMQEQVRLCDMVCGICSSAQIMMEAMIEPIVEVDVIKPVKIAKEEAVPVALILNELIHNAIKHSRPGQDCQPIQVFMGGDENRVTVRVQNKSAGLPGEFDFSTGSGLGTGLSLVKSLLPHEGAQLDFSIEADMVSAQFVLTPPVIVNEAGFSKSGLCPE</sequence>
<dbReference type="PANTHER" id="PTHR43304">
    <property type="entry name" value="PHYTOCHROME-LIKE PROTEIN CPH1"/>
    <property type="match status" value="1"/>
</dbReference>
<dbReference type="Pfam" id="PF00072">
    <property type="entry name" value="Response_reg"/>
    <property type="match status" value="1"/>
</dbReference>
<dbReference type="InterPro" id="IPR003594">
    <property type="entry name" value="HATPase_dom"/>
</dbReference>
<feature type="domain" description="PAS" evidence="16">
    <location>
        <begin position="663"/>
        <end position="733"/>
    </location>
</feature>
<feature type="domain" description="PAC" evidence="17">
    <location>
        <begin position="737"/>
        <end position="789"/>
    </location>
</feature>
<feature type="domain" description="PAS" evidence="16">
    <location>
        <begin position="534"/>
        <end position="607"/>
    </location>
</feature>
<keyword evidence="6 14" id="KW-0597">Phosphoprotein</keyword>
<comment type="caution">
    <text evidence="18">The sequence shown here is derived from an EMBL/GenBank/DDBJ whole genome shotgun (WGS) entry which is preliminary data.</text>
</comment>
<dbReference type="InterPro" id="IPR013655">
    <property type="entry name" value="PAS_fold_3"/>
</dbReference>
<evidence type="ECO:0000313" key="19">
    <source>
        <dbReference type="Proteomes" id="UP000295367"/>
    </source>
</evidence>
<evidence type="ECO:0000256" key="4">
    <source>
        <dbReference type="ARBA" id="ARBA00022475"/>
    </source>
</evidence>
<dbReference type="Pfam" id="PF07568">
    <property type="entry name" value="HisKA_2"/>
    <property type="match status" value="1"/>
</dbReference>
<dbReference type="Gene3D" id="3.30.450.20">
    <property type="entry name" value="PAS domain"/>
    <property type="match status" value="5"/>
</dbReference>
<dbReference type="CDD" id="cd00130">
    <property type="entry name" value="PAS"/>
    <property type="match status" value="5"/>
</dbReference>
<evidence type="ECO:0000256" key="8">
    <source>
        <dbReference type="ARBA" id="ARBA00022692"/>
    </source>
</evidence>
<feature type="domain" description="PAC" evidence="17">
    <location>
        <begin position="481"/>
        <end position="533"/>
    </location>
</feature>
<feature type="domain" description="PAC" evidence="17">
    <location>
        <begin position="232"/>
        <end position="282"/>
    </location>
</feature>
<dbReference type="RefSeq" id="WP_124947027.1">
    <property type="nucleotide sequence ID" value="NZ_BHVT01000057.1"/>
</dbReference>
<evidence type="ECO:0000256" key="1">
    <source>
        <dbReference type="ARBA" id="ARBA00000085"/>
    </source>
</evidence>
<dbReference type="Pfam" id="PF13426">
    <property type="entry name" value="PAS_9"/>
    <property type="match status" value="2"/>
</dbReference>
<dbReference type="OrthoDB" id="9813903at2"/>
<dbReference type="SMART" id="SM00086">
    <property type="entry name" value="PAC"/>
    <property type="match status" value="5"/>
</dbReference>
<dbReference type="NCBIfam" id="TIGR00229">
    <property type="entry name" value="sensory_box"/>
    <property type="match status" value="5"/>
</dbReference>
<evidence type="ECO:0000256" key="12">
    <source>
        <dbReference type="ARBA" id="ARBA00022989"/>
    </source>
</evidence>
<evidence type="ECO:0000256" key="11">
    <source>
        <dbReference type="ARBA" id="ARBA00022777"/>
    </source>
</evidence>
<dbReference type="InterPro" id="IPR035965">
    <property type="entry name" value="PAS-like_dom_sf"/>
</dbReference>
<dbReference type="InterPro" id="IPR036890">
    <property type="entry name" value="HATPase_C_sf"/>
</dbReference>
<evidence type="ECO:0000256" key="3">
    <source>
        <dbReference type="ARBA" id="ARBA00012438"/>
    </source>
</evidence>
<dbReference type="PANTHER" id="PTHR43304:SF1">
    <property type="entry name" value="PAC DOMAIN-CONTAINING PROTEIN"/>
    <property type="match status" value="1"/>
</dbReference>
<feature type="domain" description="Response regulatory" evidence="15">
    <location>
        <begin position="5"/>
        <end position="120"/>
    </location>
</feature>
<dbReference type="SUPFAM" id="SSF52172">
    <property type="entry name" value="CheY-like"/>
    <property type="match status" value="1"/>
</dbReference>
<dbReference type="Proteomes" id="UP000295367">
    <property type="component" value="Unassembled WGS sequence"/>
</dbReference>
<evidence type="ECO:0000256" key="2">
    <source>
        <dbReference type="ARBA" id="ARBA00004429"/>
    </source>
</evidence>
<name>A0A4R3YFG9_9PROT</name>
<gene>
    <name evidence="18" type="ORF">EDC63_102184</name>
</gene>
<dbReference type="PROSITE" id="PS50113">
    <property type="entry name" value="PAC"/>
    <property type="match status" value="5"/>
</dbReference>
<dbReference type="GO" id="GO:0005886">
    <property type="term" value="C:plasma membrane"/>
    <property type="evidence" value="ECO:0007669"/>
    <property type="project" value="UniProtKB-SubCell"/>
</dbReference>
<dbReference type="SUPFAM" id="SSF55874">
    <property type="entry name" value="ATPase domain of HSP90 chaperone/DNA topoisomerase II/histidine kinase"/>
    <property type="match status" value="1"/>
</dbReference>
<keyword evidence="13" id="KW-0472">Membrane</keyword>
<dbReference type="SUPFAM" id="SSF55785">
    <property type="entry name" value="PYP-like sensor domain (PAS domain)"/>
    <property type="match status" value="5"/>
</dbReference>
<keyword evidence="8" id="KW-0812">Transmembrane</keyword>
<keyword evidence="11" id="KW-0418">Kinase</keyword>
<evidence type="ECO:0000256" key="6">
    <source>
        <dbReference type="ARBA" id="ARBA00022553"/>
    </source>
</evidence>
<keyword evidence="5" id="KW-0997">Cell inner membrane</keyword>
<dbReference type="InterPro" id="IPR013767">
    <property type="entry name" value="PAS_fold"/>
</dbReference>
<dbReference type="Pfam" id="PF00989">
    <property type="entry name" value="PAS"/>
    <property type="match status" value="1"/>
</dbReference>
<dbReference type="AlphaFoldDB" id="A0A4R3YFG9"/>
<keyword evidence="19" id="KW-1185">Reference proteome</keyword>
<dbReference type="Pfam" id="PF08447">
    <property type="entry name" value="PAS_3"/>
    <property type="match status" value="2"/>
</dbReference>
<dbReference type="InterPro" id="IPR011006">
    <property type="entry name" value="CheY-like_superfamily"/>
</dbReference>
<evidence type="ECO:0000256" key="14">
    <source>
        <dbReference type="PROSITE-ProRule" id="PRU00169"/>
    </source>
</evidence>
<dbReference type="SMART" id="SM00387">
    <property type="entry name" value="HATPase_c"/>
    <property type="match status" value="1"/>
</dbReference>
<evidence type="ECO:0000259" key="16">
    <source>
        <dbReference type="PROSITE" id="PS50112"/>
    </source>
</evidence>
<feature type="modified residue" description="4-aspartylphosphate" evidence="14">
    <location>
        <position position="55"/>
    </location>
</feature>
<dbReference type="GO" id="GO:0000160">
    <property type="term" value="P:phosphorelay signal transduction system"/>
    <property type="evidence" value="ECO:0007669"/>
    <property type="project" value="InterPro"/>
</dbReference>
<comment type="subcellular location">
    <subcellularLocation>
        <location evidence="2">Cell inner membrane</location>
        <topology evidence="2">Multi-pass membrane protein</topology>
    </subcellularLocation>
</comment>
<dbReference type="FunFam" id="2.10.70.100:FF:000001">
    <property type="entry name" value="Sensory transduction histidine kinase"/>
    <property type="match status" value="2"/>
</dbReference>
<dbReference type="PROSITE" id="PS50110">
    <property type="entry name" value="RESPONSE_REGULATORY"/>
    <property type="match status" value="1"/>
</dbReference>
<keyword evidence="12" id="KW-1133">Transmembrane helix</keyword>
<protein>
    <recommendedName>
        <fullName evidence="3">histidine kinase</fullName>
        <ecNumber evidence="3">2.7.13.3</ecNumber>
    </recommendedName>
</protein>
<accession>A0A4R3YFG9</accession>
<dbReference type="EMBL" id="SMCO01000002">
    <property type="protein sequence ID" value="TCV89664.1"/>
    <property type="molecule type" value="Genomic_DNA"/>
</dbReference>